<feature type="compositionally biased region" description="Polar residues" evidence="4">
    <location>
        <begin position="286"/>
        <end position="303"/>
    </location>
</feature>
<dbReference type="Gene3D" id="3.30.40.10">
    <property type="entry name" value="Zinc/RING finger domain, C3HC4 (zinc finger)"/>
    <property type="match status" value="1"/>
</dbReference>
<feature type="compositionally biased region" description="Low complexity" evidence="4">
    <location>
        <begin position="514"/>
        <end position="526"/>
    </location>
</feature>
<sequence>MAMLRARNGLVSAVCKHASAMKTEKKPNEPSCCPPTTVVKDEPDADPVKIKEEGSGGNEDATGEDTSECPRDPCLDPSNGEGTMSGENQSANGNQPILNSVKQEGDPNNPSDDLPDYSGNVITADSIQPLVSNVVGKQMGTSTSSGEAQYMQQQSQIFVFSTTLANKAADTVLRGEYSSIIAYHCAQPGTKKYLEKHPNKVNQFRQNPAQWLNNLAMMKQKGHQGNANNTFPTEQPPDLPALDPNAPQFWNEQPNLRNINGGNSLGNSEPSLDDGNIDVPCLVPNSPGNSANPQPANNATMGHSPNLLGGTTSPGPGGLQPSLQGVKVPDENLTPKQRQHREVQLATLRKMQMILFPGHKEDQSGNALTDATQGTTVSCPPTNVPPVGVPNQCSPSMDWHKLQHQFLDGKNKATVGNPGAVPLRGSNMVGVPRSQGPPPPYHQTTRSASVPIAIQSPNPSSPNNPTSNLSLPSPRASSALNSPADCNRQFQLGNQRTSHLPGQSPTSQDSPNPTVATAATAAVSTTRLNHSNPGTPVSHSHIAALSPSGTTAQKDASLDFSTNQQPNVDGMFCRTLQSLAQQKQQHAGNVNASAVKEANLMPVPSPHQLQYLSTFEGQELTIQKQPNTSLKDGNSSTNTGNSSEMPNRILPGSLDSNNQFPNRSEGASPVQMDSINRGFAGSLHSPHTPHTPHTPGSAAPHTPADPAKQGNKSSASAQSSPTPHNSSLPDSMGPPRTVPASPTMKPDTSPPSVKDVQQQQQQTQSQQQQQQQQQQPPQQPSTVVNPNNSGNTTVVPSLSGGPTGAGSFPCGRPSINVSQPSDNVPLNPNNIGGRLGGLNTMGTNFDPITSLAQMSQQLTNTAASNSLGNEPMHSGNAAGMMPFGNPHPGMHMMQMGGEMNGSCHMGAASGEPGNEVGGMCIGLAGPPTSYSPTTSHTGSPGGVPSKMGHPAMMGGHGIMGGHSGVGAAGAGYPGGDPGHAPPPRLIPGHGVAGPSPYNGANVQVKPNAPNTIQYLPARPNVGHAPRGPPSLDFLQRFTNPLSNLESKMGGTPSVNLQYFPNGCVPNSMGGPHSGMPSNMNAAGIPGMGTSPRMDNQSMNTSGTMHPSMRPVGNMRPQPNLMRMQHMVGGGVFPGGSMDSDKVFPPDMVSQNLSNQPNPGMYGVSGNKASPMGLGPPPDATQPLPPSMGGASSNFKTGPFVGSGPSMSDPNYAQQFHNFQQQLYATGTRGSGPPHPNLHPPPNSHSHQQFFMPK</sequence>
<gene>
    <name evidence="6" type="ORF">PUN28_014104</name>
</gene>
<comment type="similarity">
    <text evidence="2">Belongs to the BCL9 family.</text>
</comment>
<feature type="compositionally biased region" description="Basic and acidic residues" evidence="4">
    <location>
        <begin position="39"/>
        <end position="54"/>
    </location>
</feature>
<feature type="region of interest" description="Disordered" evidence="4">
    <location>
        <begin position="410"/>
        <end position="555"/>
    </location>
</feature>
<feature type="compositionally biased region" description="Polar residues" evidence="4">
    <location>
        <begin position="488"/>
        <end position="513"/>
    </location>
</feature>
<evidence type="ECO:0000313" key="7">
    <source>
        <dbReference type="Proteomes" id="UP001430953"/>
    </source>
</evidence>
<accession>A0AAW2F2P1</accession>
<feature type="domain" description="B-cell lymphoma 9 beta-catenin binding" evidence="5">
    <location>
        <begin position="332"/>
        <end position="366"/>
    </location>
</feature>
<reference evidence="6 7" key="1">
    <citation type="submission" date="2023-03" db="EMBL/GenBank/DDBJ databases">
        <title>High recombination rates correlate with genetic variation in Cardiocondyla obscurior ants.</title>
        <authorList>
            <person name="Errbii M."/>
        </authorList>
    </citation>
    <scope>NUCLEOTIDE SEQUENCE [LARGE SCALE GENOMIC DNA]</scope>
    <source>
        <strain evidence="6">Alpha-2009</strain>
        <tissue evidence="6">Whole body</tissue>
    </source>
</reference>
<keyword evidence="7" id="KW-1185">Reference proteome</keyword>
<feature type="region of interest" description="Disordered" evidence="4">
    <location>
        <begin position="360"/>
        <end position="380"/>
    </location>
</feature>
<dbReference type="Pfam" id="PF11502">
    <property type="entry name" value="BCL9"/>
    <property type="match status" value="1"/>
</dbReference>
<name>A0AAW2F2P1_9HYME</name>
<evidence type="ECO:0000256" key="1">
    <source>
        <dbReference type="ARBA" id="ARBA00004123"/>
    </source>
</evidence>
<dbReference type="GO" id="GO:0005634">
    <property type="term" value="C:nucleus"/>
    <property type="evidence" value="ECO:0007669"/>
    <property type="project" value="UniProtKB-SubCell"/>
</dbReference>
<dbReference type="InterPro" id="IPR013083">
    <property type="entry name" value="Znf_RING/FYVE/PHD"/>
</dbReference>
<feature type="compositionally biased region" description="Polar residues" evidence="4">
    <location>
        <begin position="80"/>
        <end position="111"/>
    </location>
</feature>
<protein>
    <recommendedName>
        <fullName evidence="5">B-cell lymphoma 9 beta-catenin binding domain-containing protein</fullName>
    </recommendedName>
</protein>
<evidence type="ECO:0000259" key="5">
    <source>
        <dbReference type="Pfam" id="PF11502"/>
    </source>
</evidence>
<feature type="region of interest" description="Disordered" evidence="4">
    <location>
        <begin position="20"/>
        <end position="119"/>
    </location>
</feature>
<feature type="compositionally biased region" description="Low complexity" evidence="4">
    <location>
        <begin position="456"/>
        <end position="484"/>
    </location>
</feature>
<feature type="region of interest" description="Disordered" evidence="4">
    <location>
        <begin position="968"/>
        <end position="999"/>
    </location>
</feature>
<feature type="compositionally biased region" description="Low complexity" evidence="4">
    <location>
        <begin position="757"/>
        <end position="782"/>
    </location>
</feature>
<feature type="compositionally biased region" description="Polar residues" evidence="4">
    <location>
        <begin position="527"/>
        <end position="538"/>
    </location>
</feature>
<feature type="compositionally biased region" description="Pro residues" evidence="4">
    <location>
        <begin position="1232"/>
        <end position="1242"/>
    </location>
</feature>
<proteinExistence type="inferred from homology"/>
<evidence type="ECO:0000256" key="2">
    <source>
        <dbReference type="ARBA" id="ARBA00009200"/>
    </source>
</evidence>
<feature type="region of interest" description="Disordered" evidence="4">
    <location>
        <begin position="283"/>
        <end position="338"/>
    </location>
</feature>
<feature type="compositionally biased region" description="Low complexity" evidence="4">
    <location>
        <begin position="684"/>
        <end position="704"/>
    </location>
</feature>
<feature type="compositionally biased region" description="Polar residues" evidence="4">
    <location>
        <begin position="815"/>
        <end position="824"/>
    </location>
</feature>
<feature type="region of interest" description="Disordered" evidence="4">
    <location>
        <begin position="624"/>
        <end position="824"/>
    </location>
</feature>
<comment type="caution">
    <text evidence="6">The sequence shown here is derived from an EMBL/GenBank/DDBJ whole genome shotgun (WGS) entry which is preliminary data.</text>
</comment>
<dbReference type="AlphaFoldDB" id="A0AAW2F2P1"/>
<dbReference type="EMBL" id="JADYXP020000015">
    <property type="protein sequence ID" value="KAL0108736.1"/>
    <property type="molecule type" value="Genomic_DNA"/>
</dbReference>
<feature type="compositionally biased region" description="Low complexity" evidence="4">
    <location>
        <begin position="633"/>
        <end position="643"/>
    </location>
</feature>
<keyword evidence="3" id="KW-0539">Nucleus</keyword>
<feature type="compositionally biased region" description="Low complexity" evidence="4">
    <location>
        <begin position="307"/>
        <end position="325"/>
    </location>
</feature>
<feature type="region of interest" description="Disordered" evidence="4">
    <location>
        <begin position="1222"/>
        <end position="1253"/>
    </location>
</feature>
<feature type="compositionally biased region" description="Polar residues" evidence="4">
    <location>
        <begin position="783"/>
        <end position="796"/>
    </location>
</feature>
<evidence type="ECO:0000256" key="4">
    <source>
        <dbReference type="SAM" id="MobiDB-lite"/>
    </source>
</evidence>
<feature type="compositionally biased region" description="Pro residues" evidence="4">
    <location>
        <begin position="1173"/>
        <end position="1185"/>
    </location>
</feature>
<organism evidence="6 7">
    <name type="scientific">Cardiocondyla obscurior</name>
    <dbReference type="NCBI Taxonomy" id="286306"/>
    <lineage>
        <taxon>Eukaryota</taxon>
        <taxon>Metazoa</taxon>
        <taxon>Ecdysozoa</taxon>
        <taxon>Arthropoda</taxon>
        <taxon>Hexapoda</taxon>
        <taxon>Insecta</taxon>
        <taxon>Pterygota</taxon>
        <taxon>Neoptera</taxon>
        <taxon>Endopterygota</taxon>
        <taxon>Hymenoptera</taxon>
        <taxon>Apocrita</taxon>
        <taxon>Aculeata</taxon>
        <taxon>Formicoidea</taxon>
        <taxon>Formicidae</taxon>
        <taxon>Myrmicinae</taxon>
        <taxon>Cardiocondyla</taxon>
    </lineage>
</organism>
<dbReference type="Proteomes" id="UP001430953">
    <property type="component" value="Unassembled WGS sequence"/>
</dbReference>
<feature type="compositionally biased region" description="Gly residues" evidence="4">
    <location>
        <begin position="968"/>
        <end position="977"/>
    </location>
</feature>
<feature type="compositionally biased region" description="Polar residues" evidence="4">
    <location>
        <begin position="364"/>
        <end position="379"/>
    </location>
</feature>
<feature type="compositionally biased region" description="Polar residues" evidence="4">
    <location>
        <begin position="710"/>
        <end position="729"/>
    </location>
</feature>
<evidence type="ECO:0000256" key="3">
    <source>
        <dbReference type="ARBA" id="ARBA00023242"/>
    </source>
</evidence>
<dbReference type="InterPro" id="IPR024670">
    <property type="entry name" value="BCL9_beta-catenin-bd_dom"/>
</dbReference>
<feature type="region of interest" description="Disordered" evidence="4">
    <location>
        <begin position="1156"/>
        <end position="1190"/>
    </location>
</feature>
<evidence type="ECO:0000313" key="6">
    <source>
        <dbReference type="EMBL" id="KAL0108736.1"/>
    </source>
</evidence>
<comment type="subcellular location">
    <subcellularLocation>
        <location evidence="1">Nucleus</location>
    </subcellularLocation>
</comment>